<name>A0A1H0IF90_HALAD</name>
<dbReference type="AlphaFoldDB" id="A0A1H0IF90"/>
<dbReference type="STRING" id="240303.SAMN05421677_10462"/>
<keyword evidence="2" id="KW-1185">Reference proteome</keyword>
<evidence type="ECO:0000313" key="1">
    <source>
        <dbReference type="EMBL" id="SDO30035.1"/>
    </source>
</evidence>
<evidence type="ECO:0000313" key="2">
    <source>
        <dbReference type="Proteomes" id="UP000198860"/>
    </source>
</evidence>
<organism evidence="1 2">
    <name type="scientific">Halobacillus aidingensis</name>
    <dbReference type="NCBI Taxonomy" id="240303"/>
    <lineage>
        <taxon>Bacteria</taxon>
        <taxon>Bacillati</taxon>
        <taxon>Bacillota</taxon>
        <taxon>Bacilli</taxon>
        <taxon>Bacillales</taxon>
        <taxon>Bacillaceae</taxon>
        <taxon>Halobacillus</taxon>
    </lineage>
</organism>
<dbReference type="Proteomes" id="UP000198860">
    <property type="component" value="Unassembled WGS sequence"/>
</dbReference>
<sequence length="66" mass="7388">MEANRKWISIPEDFRKKLIGNVFCTNCKGTVTITDFIIVDHPAGVMLEGKCKNCGKSVARVVEMDE</sequence>
<gene>
    <name evidence="1" type="ORF">SAMN05421677_10462</name>
</gene>
<protein>
    <submittedName>
        <fullName evidence="1">Uncharacterized protein</fullName>
    </submittedName>
</protein>
<dbReference type="EMBL" id="FNIZ01000004">
    <property type="protein sequence ID" value="SDO30035.1"/>
    <property type="molecule type" value="Genomic_DNA"/>
</dbReference>
<dbReference type="OrthoDB" id="2647637at2"/>
<reference evidence="2" key="1">
    <citation type="submission" date="2016-10" db="EMBL/GenBank/DDBJ databases">
        <authorList>
            <person name="Varghese N."/>
            <person name="Submissions S."/>
        </authorList>
    </citation>
    <scope>NUCLEOTIDE SEQUENCE [LARGE SCALE GENOMIC DNA]</scope>
    <source>
        <strain evidence="2">CGMCC 1.3703</strain>
    </source>
</reference>
<accession>A0A1H0IF90</accession>
<proteinExistence type="predicted"/>
<dbReference type="RefSeq" id="WP_089651659.1">
    <property type="nucleotide sequence ID" value="NZ_FNIZ01000004.1"/>
</dbReference>